<dbReference type="Gene3D" id="3.30.1540.20">
    <property type="entry name" value="MutL, C-terminal domain, dimerisation subdomain"/>
    <property type="match status" value="1"/>
</dbReference>
<dbReference type="InterPro" id="IPR042121">
    <property type="entry name" value="MutL_C_regsub"/>
</dbReference>
<dbReference type="Pfam" id="PF08676">
    <property type="entry name" value="MutL_C"/>
    <property type="match status" value="1"/>
</dbReference>
<dbReference type="PANTHER" id="PTHR10073">
    <property type="entry name" value="DNA MISMATCH REPAIR PROTEIN MLH, PMS, MUTL"/>
    <property type="match status" value="1"/>
</dbReference>
<dbReference type="GO" id="GO:0032300">
    <property type="term" value="C:mismatch repair complex"/>
    <property type="evidence" value="ECO:0007669"/>
    <property type="project" value="InterPro"/>
</dbReference>
<dbReference type="InterPro" id="IPR002099">
    <property type="entry name" value="MutL/Mlh/PMS"/>
</dbReference>
<dbReference type="SUPFAM" id="SSF55874">
    <property type="entry name" value="ATPase domain of HSP90 chaperone/DNA topoisomerase II/histidine kinase"/>
    <property type="match status" value="1"/>
</dbReference>
<dbReference type="SUPFAM" id="SSF118116">
    <property type="entry name" value="DNA mismatch repair protein MutL"/>
    <property type="match status" value="1"/>
</dbReference>
<dbReference type="KEGG" id="senm:TRABTM_A_02360"/>
<evidence type="ECO:0000313" key="8">
    <source>
        <dbReference type="EMBL" id="SBT82077.1"/>
    </source>
</evidence>
<evidence type="ECO:0000259" key="6">
    <source>
        <dbReference type="SMART" id="SM00853"/>
    </source>
</evidence>
<protein>
    <recommendedName>
        <fullName evidence="2 5">DNA mismatch repair protein MutL</fullName>
    </recommendedName>
</protein>
<dbReference type="STRING" id="1835721.TRABTM_A_02360"/>
<gene>
    <name evidence="5 8" type="primary">mutL</name>
    <name evidence="8" type="ORF">TRABTM_A_02360</name>
</gene>
<dbReference type="PROSITE" id="PS00058">
    <property type="entry name" value="DNA_MISMATCH_REPAIR_1"/>
    <property type="match status" value="1"/>
</dbReference>
<dbReference type="InterPro" id="IPR036890">
    <property type="entry name" value="HATPase_C_sf"/>
</dbReference>
<dbReference type="InterPro" id="IPR038973">
    <property type="entry name" value="MutL/Mlh/Pms-like"/>
</dbReference>
<evidence type="ECO:0000256" key="5">
    <source>
        <dbReference type="HAMAP-Rule" id="MF_00149"/>
    </source>
</evidence>
<dbReference type="InterPro" id="IPR020667">
    <property type="entry name" value="DNA_mismatch_repair_MutL"/>
</dbReference>
<comment type="function">
    <text evidence="5">This protein is involved in the repair of mismatches in DNA. It is required for dam-dependent methyl-directed DNA mismatch repair. May act as a 'molecular matchmaker', a protein that promotes the formation of a stable complex between two or more DNA-binding proteins in an ATP-dependent manner without itself being part of a final effector complex.</text>
</comment>
<comment type="similarity">
    <text evidence="1 5">Belongs to the DNA mismatch repair MutL/HexB family.</text>
</comment>
<reference evidence="9" key="1">
    <citation type="submission" date="2016-06" db="EMBL/GenBank/DDBJ databases">
        <authorList>
            <person name="Szabo Gitta"/>
        </authorList>
    </citation>
    <scope>NUCLEOTIDE SEQUENCE [LARGE SCALE GENOMIC DNA]</scope>
</reference>
<dbReference type="GO" id="GO:0005524">
    <property type="term" value="F:ATP binding"/>
    <property type="evidence" value="ECO:0007669"/>
    <property type="project" value="InterPro"/>
</dbReference>
<feature type="domain" description="MutL C-terminal dimerisation" evidence="6">
    <location>
        <begin position="434"/>
        <end position="571"/>
    </location>
</feature>
<dbReference type="RefSeq" id="WP_083172517.1">
    <property type="nucleotide sequence ID" value="NZ_LT594522.1"/>
</dbReference>
<organism evidence="8 9">
    <name type="scientific">secondary endosymbiont of Trabutina mannipara</name>
    <dbReference type="NCBI Taxonomy" id="1835721"/>
    <lineage>
        <taxon>Bacteria</taxon>
        <taxon>Pseudomonadati</taxon>
        <taxon>Pseudomonadota</taxon>
        <taxon>Gammaproteobacteria</taxon>
        <taxon>Enterobacterales</taxon>
        <taxon>Enterobacteriaceae</taxon>
    </lineage>
</organism>
<dbReference type="InterPro" id="IPR037198">
    <property type="entry name" value="MutL_C_sf"/>
</dbReference>
<dbReference type="GO" id="GO:0016887">
    <property type="term" value="F:ATP hydrolysis activity"/>
    <property type="evidence" value="ECO:0007669"/>
    <property type="project" value="InterPro"/>
</dbReference>
<evidence type="ECO:0000256" key="3">
    <source>
        <dbReference type="ARBA" id="ARBA00022763"/>
    </source>
</evidence>
<dbReference type="NCBIfam" id="TIGR00585">
    <property type="entry name" value="mutl"/>
    <property type="match status" value="1"/>
</dbReference>
<keyword evidence="9" id="KW-1185">Reference proteome</keyword>
<accession>A0A1C3L474</accession>
<name>A0A1C3L474_9ENTR</name>
<dbReference type="InterPro" id="IPR014790">
    <property type="entry name" value="MutL_C"/>
</dbReference>
<dbReference type="AlphaFoldDB" id="A0A1C3L474"/>
<dbReference type="CDD" id="cd16926">
    <property type="entry name" value="HATPase_MutL-MLH-PMS-like"/>
    <property type="match status" value="1"/>
</dbReference>
<dbReference type="PANTHER" id="PTHR10073:SF12">
    <property type="entry name" value="DNA MISMATCH REPAIR PROTEIN MLH1"/>
    <property type="match status" value="1"/>
</dbReference>
<keyword evidence="4 5" id="KW-0234">DNA repair</keyword>
<dbReference type="GO" id="GO:0140664">
    <property type="term" value="F:ATP-dependent DNA damage sensor activity"/>
    <property type="evidence" value="ECO:0007669"/>
    <property type="project" value="InterPro"/>
</dbReference>
<dbReference type="SMART" id="SM01340">
    <property type="entry name" value="DNA_mis_repair"/>
    <property type="match status" value="1"/>
</dbReference>
<evidence type="ECO:0000256" key="4">
    <source>
        <dbReference type="ARBA" id="ARBA00023204"/>
    </source>
</evidence>
<dbReference type="Gene3D" id="3.30.1370.100">
    <property type="entry name" value="MutL, C-terminal domain, regulatory subdomain"/>
    <property type="match status" value="1"/>
</dbReference>
<dbReference type="SUPFAM" id="SSF54211">
    <property type="entry name" value="Ribosomal protein S5 domain 2-like"/>
    <property type="match status" value="1"/>
</dbReference>
<evidence type="ECO:0000256" key="1">
    <source>
        <dbReference type="ARBA" id="ARBA00006082"/>
    </source>
</evidence>
<dbReference type="OrthoDB" id="9763467at2"/>
<keyword evidence="3 5" id="KW-0227">DNA damage</keyword>
<evidence type="ECO:0000313" key="9">
    <source>
        <dbReference type="Proteomes" id="UP000092809"/>
    </source>
</evidence>
<dbReference type="Pfam" id="PF01119">
    <property type="entry name" value="DNA_mis_repair"/>
    <property type="match status" value="1"/>
</dbReference>
<dbReference type="InterPro" id="IPR014762">
    <property type="entry name" value="DNA_mismatch_repair_CS"/>
</dbReference>
<feature type="domain" description="DNA mismatch repair protein S5" evidence="7">
    <location>
        <begin position="212"/>
        <end position="330"/>
    </location>
</feature>
<proteinExistence type="inferred from homology"/>
<dbReference type="GO" id="GO:0006298">
    <property type="term" value="P:mismatch repair"/>
    <property type="evidence" value="ECO:0007669"/>
    <property type="project" value="UniProtKB-UniRule"/>
</dbReference>
<evidence type="ECO:0000259" key="7">
    <source>
        <dbReference type="SMART" id="SM01340"/>
    </source>
</evidence>
<dbReference type="InterPro" id="IPR013507">
    <property type="entry name" value="DNA_mismatch_S5_2-like"/>
</dbReference>
<dbReference type="GO" id="GO:0030983">
    <property type="term" value="F:mismatched DNA binding"/>
    <property type="evidence" value="ECO:0007669"/>
    <property type="project" value="InterPro"/>
</dbReference>
<dbReference type="Gene3D" id="3.30.230.10">
    <property type="match status" value="1"/>
</dbReference>
<dbReference type="InterPro" id="IPR042120">
    <property type="entry name" value="MutL_C_dimsub"/>
</dbReference>
<evidence type="ECO:0000256" key="2">
    <source>
        <dbReference type="ARBA" id="ARBA00021975"/>
    </source>
</evidence>
<dbReference type="InterPro" id="IPR014721">
    <property type="entry name" value="Ribsml_uS5_D2-typ_fold_subgr"/>
</dbReference>
<dbReference type="EMBL" id="LT594522">
    <property type="protein sequence ID" value="SBT82077.1"/>
    <property type="molecule type" value="Genomic_DNA"/>
</dbReference>
<dbReference type="HAMAP" id="MF_00149">
    <property type="entry name" value="DNA_mis_repair"/>
    <property type="match status" value="1"/>
</dbReference>
<sequence>MSIKVLPPHIANQIAAGEVVFRPASVVKEIIENSLDAGATRIEINIERGGTKRISIIDNGNGIAKEELKIALKRHSTSKITSMKDLENITSMGFRGEALNSISSVSRLTLTSRTTSQNEAWQVYSEGSDLAVTLKPAAHPVGTTIEVLDLFYNMPARRKFMRTEKTEFTYIDEIIRRMALSRFDVTFILQHNGKIVRNYLAVSQQRKHRSRMIKICGTAFVEQSLEIYWQHNSNIAIQGWISNPTCKKINMQYIYVNKRTIRNNKLIKNAVLQAYQEKITGTQHPAFVLFLDVKSNKVDINVHPTKNDVLFYHNRLIHDFIYQAVVTALQHHNFISEKIKIIKNSQSSGHNSFSNHDDTLISSVSHPTGWMPHELQKEQRNILEKPLKLGDGINLVEKKQYGSTCNDTIKINATRINKNKPDMISGNYYSFGRILTLIAPCYALLELENSLALLSLSVANRCLIEYKLTTGIIDDTLIYQPLLIPLRINLCKEKKIVLKYYQQVLKKIGFSFELHRNQATLKAVPLLFKKNLKNLITDLLVYLQLNRVAVTHQQIIVWITNHLHKEKKSVAWNYYQAMQLLADIELIWPQWLKNAQYRLLVTLNVETAIQALNQDKALNE</sequence>
<dbReference type="Proteomes" id="UP000092809">
    <property type="component" value="Chromosome I"/>
</dbReference>
<dbReference type="Gene3D" id="3.30.565.10">
    <property type="entry name" value="Histidine kinase-like ATPase, C-terminal domain"/>
    <property type="match status" value="1"/>
</dbReference>
<dbReference type="SMART" id="SM00853">
    <property type="entry name" value="MutL_C"/>
    <property type="match status" value="1"/>
</dbReference>
<dbReference type="InterPro" id="IPR020568">
    <property type="entry name" value="Ribosomal_Su5_D2-typ_SF"/>
</dbReference>
<dbReference type="PATRIC" id="fig|1835721.3.peg.218"/>
<dbReference type="FunFam" id="3.30.565.10:FF:000003">
    <property type="entry name" value="DNA mismatch repair endonuclease MutL"/>
    <property type="match status" value="1"/>
</dbReference>
<dbReference type="Pfam" id="PF13589">
    <property type="entry name" value="HATPase_c_3"/>
    <property type="match status" value="1"/>
</dbReference>